<dbReference type="AlphaFoldDB" id="A0A0J0YNX6"/>
<feature type="non-terminal residue" evidence="4">
    <location>
        <position position="1"/>
    </location>
</feature>
<organism evidence="4 5">
    <name type="scientific">Neisseria arctica</name>
    <dbReference type="NCBI Taxonomy" id="1470200"/>
    <lineage>
        <taxon>Bacteria</taxon>
        <taxon>Pseudomonadati</taxon>
        <taxon>Pseudomonadota</taxon>
        <taxon>Betaproteobacteria</taxon>
        <taxon>Neisseriales</taxon>
        <taxon>Neisseriaceae</taxon>
        <taxon>Neisseria</taxon>
    </lineage>
</organism>
<evidence type="ECO:0000313" key="5">
    <source>
        <dbReference type="Proteomes" id="UP000036027"/>
    </source>
</evidence>
<dbReference type="RefSeq" id="WP_047762055.1">
    <property type="nucleotide sequence ID" value="NZ_JTDO01000199.1"/>
</dbReference>
<dbReference type="InterPro" id="IPR037237">
    <property type="entry name" value="IlvD/EDD_N"/>
</dbReference>
<evidence type="ECO:0000313" key="4">
    <source>
        <dbReference type="EMBL" id="KLT71854.1"/>
    </source>
</evidence>
<keyword evidence="5" id="KW-1185">Reference proteome</keyword>
<evidence type="ECO:0000256" key="2">
    <source>
        <dbReference type="ARBA" id="ARBA00023239"/>
    </source>
</evidence>
<dbReference type="GO" id="GO:0016836">
    <property type="term" value="F:hydro-lyase activity"/>
    <property type="evidence" value="ECO:0007669"/>
    <property type="project" value="TreeGrafter"/>
</dbReference>
<dbReference type="PANTHER" id="PTHR43661">
    <property type="entry name" value="D-XYLONATE DEHYDRATASE"/>
    <property type="match status" value="1"/>
</dbReference>
<protein>
    <recommendedName>
        <fullName evidence="3">Dihydroxy-acid/6-phosphogluconate dehydratase N-terminal domain-containing protein</fullName>
    </recommendedName>
</protein>
<feature type="non-terminal residue" evidence="4">
    <location>
        <position position="78"/>
    </location>
</feature>
<dbReference type="PANTHER" id="PTHR43661:SF1">
    <property type="entry name" value="PHOSPHOGLUCONATE DEHYDRATASE"/>
    <property type="match status" value="1"/>
</dbReference>
<proteinExistence type="inferred from homology"/>
<dbReference type="STRING" id="1470200.PL75_11415"/>
<dbReference type="SUPFAM" id="SSF143975">
    <property type="entry name" value="IlvD/EDD N-terminal domain-like"/>
    <property type="match status" value="1"/>
</dbReference>
<comment type="caution">
    <text evidence="4">The sequence shown here is derived from an EMBL/GenBank/DDBJ whole genome shotgun (WGS) entry which is preliminary data.</text>
</comment>
<feature type="domain" description="Dihydroxy-acid/6-phosphogluconate dehydratase N-terminal" evidence="3">
    <location>
        <begin position="2"/>
        <end position="76"/>
    </location>
</feature>
<dbReference type="PATRIC" id="fig|1470200.3.peg.1266"/>
<sequence>SFHSPGTCTFFGAANSDQMMMELMGLHLPNSAFVKPNTPMREALTRVAGEHRAEAVKKGRIVQEGRLITEKSIVNANV</sequence>
<dbReference type="EMBL" id="JTDO01000199">
    <property type="protein sequence ID" value="KLT71854.1"/>
    <property type="molecule type" value="Genomic_DNA"/>
</dbReference>
<reference evidence="4 5" key="1">
    <citation type="submission" date="2014-11" db="EMBL/GenBank/DDBJ databases">
        <title>Genome of a novel goose pathogen.</title>
        <authorList>
            <person name="Hansen C.M."/>
            <person name="Hueffer K."/>
            <person name="Choi S.C."/>
        </authorList>
    </citation>
    <scope>NUCLEOTIDE SEQUENCE [LARGE SCALE GENOMIC DNA]</scope>
    <source>
        <strain evidence="4 5">KH1503</strain>
    </source>
</reference>
<evidence type="ECO:0000256" key="1">
    <source>
        <dbReference type="ARBA" id="ARBA00006486"/>
    </source>
</evidence>
<name>A0A0J0YNX6_9NEIS</name>
<accession>A0A0J0YNX6</accession>
<comment type="similarity">
    <text evidence="1">Belongs to the IlvD/Edd family.</text>
</comment>
<gene>
    <name evidence="4" type="ORF">PL75_11415</name>
</gene>
<evidence type="ECO:0000259" key="3">
    <source>
        <dbReference type="Pfam" id="PF00920"/>
    </source>
</evidence>
<dbReference type="InterPro" id="IPR000581">
    <property type="entry name" value="ILV_EDD_N"/>
</dbReference>
<dbReference type="Proteomes" id="UP000036027">
    <property type="component" value="Unassembled WGS sequence"/>
</dbReference>
<keyword evidence="2" id="KW-0456">Lyase</keyword>
<dbReference type="Pfam" id="PF00920">
    <property type="entry name" value="ILVD_EDD_N"/>
    <property type="match status" value="1"/>
</dbReference>
<dbReference type="GO" id="GO:0005829">
    <property type="term" value="C:cytosol"/>
    <property type="evidence" value="ECO:0007669"/>
    <property type="project" value="TreeGrafter"/>
</dbReference>